<organism evidence="7 8">
    <name type="scientific">Pristionchus mayeri</name>
    <dbReference type="NCBI Taxonomy" id="1317129"/>
    <lineage>
        <taxon>Eukaryota</taxon>
        <taxon>Metazoa</taxon>
        <taxon>Ecdysozoa</taxon>
        <taxon>Nematoda</taxon>
        <taxon>Chromadorea</taxon>
        <taxon>Rhabditida</taxon>
        <taxon>Rhabditina</taxon>
        <taxon>Diplogasteromorpha</taxon>
        <taxon>Diplogasteroidea</taxon>
        <taxon>Neodiplogasteridae</taxon>
        <taxon>Pristionchus</taxon>
    </lineage>
</organism>
<evidence type="ECO:0000313" key="7">
    <source>
        <dbReference type="EMBL" id="GMR35761.1"/>
    </source>
</evidence>
<evidence type="ECO:0000259" key="6">
    <source>
        <dbReference type="PROSITE" id="PS51392"/>
    </source>
</evidence>
<dbReference type="PROSITE" id="PS51392">
    <property type="entry name" value="KEN"/>
    <property type="match status" value="1"/>
</dbReference>
<dbReference type="GO" id="GO:0004521">
    <property type="term" value="F:RNA endonuclease activity"/>
    <property type="evidence" value="ECO:0007669"/>
    <property type="project" value="InterPro"/>
</dbReference>
<dbReference type="InterPro" id="IPR011009">
    <property type="entry name" value="Kinase-like_dom_sf"/>
</dbReference>
<sequence length="521" mass="59186">MNRKKSFFSPANRYMRRLGQNGSDPDQSQNKNAAVGSIWTMPVELKKRLSSLFSYPGKWAWTDVEASSDPNNSESNQSSQIKEGKLSLASHRSRETLDLPTIRKHSRPNNLSKNVPTPFGTFRRSVPNRSRMLNRPSKPRRVRNRSVPLQRTATPQIEKQVNGEWTTVGKIQYDEKDIVGTGYNRTLILRGSIGELEVAVNKLHNDDVTAEVKMHLRKSIRHPNVMSYLLTECDNKFHYLALDLCKYTLFDVMNKTLKEKIDISSNNIIRQATEGIAYLHSVNIAHLSLNPQNVLIHKEGRTIKNVISDFASGTKFEPIKDPKTRSSKSSICMDGWRAPEELNGDSSASLNFPADIFSLGLIYYYVLTEGSHPFGAVEEQKENILKGNVTLEPLDSDESGLARSLISQALVYSPSDRPSAYAILQHPFNWDAEKQLLFFCEATDRMMGEKPSASDLIRSLEEHSSIIFNGSSCMDALCETVRQYLIENQTTRPYKSMYVRDILRSLRNIKDRESFCFTFTK</sequence>
<keyword evidence="2" id="KW-0547">Nucleotide-binding</keyword>
<dbReference type="Proteomes" id="UP001328107">
    <property type="component" value="Unassembled WGS sequence"/>
</dbReference>
<reference evidence="8" key="1">
    <citation type="submission" date="2022-10" db="EMBL/GenBank/DDBJ databases">
        <title>Genome assembly of Pristionchus species.</title>
        <authorList>
            <person name="Yoshida K."/>
            <person name="Sommer R.J."/>
        </authorList>
    </citation>
    <scope>NUCLEOTIDE SEQUENCE [LARGE SCALE GENOMIC DNA]</scope>
    <source>
        <strain evidence="8">RS5460</strain>
    </source>
</reference>
<dbReference type="Pfam" id="PF00069">
    <property type="entry name" value="Pkinase"/>
    <property type="match status" value="1"/>
</dbReference>
<dbReference type="InterPro" id="IPR010513">
    <property type="entry name" value="KEN_dom"/>
</dbReference>
<keyword evidence="3" id="KW-0067">ATP-binding</keyword>
<keyword evidence="8" id="KW-1185">Reference proteome</keyword>
<dbReference type="Gene3D" id="1.20.1440.180">
    <property type="entry name" value="KEN domain"/>
    <property type="match status" value="1"/>
</dbReference>
<dbReference type="PROSITE" id="PS50011">
    <property type="entry name" value="PROTEIN_KINASE_DOM"/>
    <property type="match status" value="1"/>
</dbReference>
<evidence type="ECO:0000313" key="8">
    <source>
        <dbReference type="Proteomes" id="UP001328107"/>
    </source>
</evidence>
<dbReference type="SUPFAM" id="SSF56112">
    <property type="entry name" value="Protein kinase-like (PK-like)"/>
    <property type="match status" value="1"/>
</dbReference>
<name>A0AAN4Z7Y1_9BILA</name>
<dbReference type="PANTHER" id="PTHR13954:SF6">
    <property type="entry name" value="NON-SPECIFIC SERINE_THREONINE PROTEIN KINASE"/>
    <property type="match status" value="1"/>
</dbReference>
<keyword evidence="1" id="KW-0732">Signal</keyword>
<feature type="region of interest" description="Disordered" evidence="4">
    <location>
        <begin position="66"/>
        <end position="146"/>
    </location>
</feature>
<dbReference type="GO" id="GO:0004674">
    <property type="term" value="F:protein serine/threonine kinase activity"/>
    <property type="evidence" value="ECO:0007669"/>
    <property type="project" value="InterPro"/>
</dbReference>
<dbReference type="Gene3D" id="3.30.200.20">
    <property type="entry name" value="Phosphorylase Kinase, domain 1"/>
    <property type="match status" value="1"/>
</dbReference>
<dbReference type="AlphaFoldDB" id="A0AAN4Z7Y1"/>
<dbReference type="PANTHER" id="PTHR13954">
    <property type="entry name" value="IRE1-RELATED"/>
    <property type="match status" value="1"/>
</dbReference>
<evidence type="ECO:0000256" key="2">
    <source>
        <dbReference type="ARBA" id="ARBA00022741"/>
    </source>
</evidence>
<feature type="domain" description="KEN" evidence="6">
    <location>
        <begin position="432"/>
        <end position="521"/>
    </location>
</feature>
<evidence type="ECO:0008006" key="9">
    <source>
        <dbReference type="Google" id="ProtNLM"/>
    </source>
</evidence>
<evidence type="ECO:0000256" key="4">
    <source>
        <dbReference type="SAM" id="MobiDB-lite"/>
    </source>
</evidence>
<dbReference type="InterPro" id="IPR045133">
    <property type="entry name" value="IRE1/2-like"/>
</dbReference>
<accession>A0AAN4Z7Y1</accession>
<comment type="caution">
    <text evidence="7">The sequence shown here is derived from an EMBL/GenBank/DDBJ whole genome shotgun (WGS) entry which is preliminary data.</text>
</comment>
<feature type="domain" description="Protein kinase" evidence="5">
    <location>
        <begin position="173"/>
        <end position="429"/>
    </location>
</feature>
<dbReference type="Pfam" id="PF06479">
    <property type="entry name" value="Ribonuc_2-5A"/>
    <property type="match status" value="1"/>
</dbReference>
<dbReference type="GO" id="GO:0005524">
    <property type="term" value="F:ATP binding"/>
    <property type="evidence" value="ECO:0007669"/>
    <property type="project" value="UniProtKB-KW"/>
</dbReference>
<feature type="compositionally biased region" description="Polar residues" evidence="4">
    <location>
        <begin position="68"/>
        <end position="81"/>
    </location>
</feature>
<dbReference type="GO" id="GO:0051082">
    <property type="term" value="F:unfolded protein binding"/>
    <property type="evidence" value="ECO:0007669"/>
    <property type="project" value="TreeGrafter"/>
</dbReference>
<dbReference type="InterPro" id="IPR038357">
    <property type="entry name" value="KEN_sf"/>
</dbReference>
<dbReference type="GO" id="GO:0036498">
    <property type="term" value="P:IRE1-mediated unfolded protein response"/>
    <property type="evidence" value="ECO:0007669"/>
    <property type="project" value="TreeGrafter"/>
</dbReference>
<dbReference type="EMBL" id="BTRK01000002">
    <property type="protein sequence ID" value="GMR35761.1"/>
    <property type="molecule type" value="Genomic_DNA"/>
</dbReference>
<dbReference type="GO" id="GO:1990604">
    <property type="term" value="C:IRE1-TRAF2-ASK1 complex"/>
    <property type="evidence" value="ECO:0007669"/>
    <property type="project" value="TreeGrafter"/>
</dbReference>
<proteinExistence type="predicted"/>
<dbReference type="GO" id="GO:0006397">
    <property type="term" value="P:mRNA processing"/>
    <property type="evidence" value="ECO:0007669"/>
    <property type="project" value="InterPro"/>
</dbReference>
<dbReference type="GO" id="GO:0070059">
    <property type="term" value="P:intrinsic apoptotic signaling pathway in response to endoplasmic reticulum stress"/>
    <property type="evidence" value="ECO:0007669"/>
    <property type="project" value="TreeGrafter"/>
</dbReference>
<gene>
    <name evidence="7" type="ORF">PMAYCL1PPCAC_05956</name>
</gene>
<protein>
    <recommendedName>
        <fullName evidence="9">Protein kinase</fullName>
    </recommendedName>
</protein>
<evidence type="ECO:0000259" key="5">
    <source>
        <dbReference type="PROSITE" id="PS50011"/>
    </source>
</evidence>
<evidence type="ECO:0000256" key="1">
    <source>
        <dbReference type="ARBA" id="ARBA00022729"/>
    </source>
</evidence>
<dbReference type="Gene3D" id="1.10.510.10">
    <property type="entry name" value="Transferase(Phosphotransferase) domain 1"/>
    <property type="match status" value="1"/>
</dbReference>
<evidence type="ECO:0000256" key="3">
    <source>
        <dbReference type="ARBA" id="ARBA00022840"/>
    </source>
</evidence>
<dbReference type="InterPro" id="IPR000719">
    <property type="entry name" value="Prot_kinase_dom"/>
</dbReference>